<comment type="subcellular location">
    <subcellularLocation>
        <location evidence="2">Cytoplasm</location>
    </subcellularLocation>
    <subcellularLocation>
        <location evidence="1">Membrane</location>
        <topology evidence="1">Single-pass membrane protein</topology>
    </subcellularLocation>
</comment>
<dbReference type="GO" id="GO:0005789">
    <property type="term" value="C:endoplasmic reticulum membrane"/>
    <property type="evidence" value="ECO:0007669"/>
    <property type="project" value="TreeGrafter"/>
</dbReference>
<dbReference type="PANTHER" id="PTHR15352">
    <property type="entry name" value="LYMPHOID-RESTRICTED MEMBRANE PROTEIN, JAW1"/>
    <property type="match status" value="1"/>
</dbReference>
<dbReference type="InterPro" id="IPR008677">
    <property type="entry name" value="MRVI1"/>
</dbReference>
<evidence type="ECO:0000256" key="7">
    <source>
        <dbReference type="ARBA" id="ARBA00023136"/>
    </source>
</evidence>
<protein>
    <submittedName>
        <fullName evidence="12">Lymphoid-restricted membrane protein-like</fullName>
    </submittedName>
</protein>
<evidence type="ECO:0000256" key="3">
    <source>
        <dbReference type="ARBA" id="ARBA00022490"/>
    </source>
</evidence>
<proteinExistence type="predicted"/>
<reference evidence="12" key="1">
    <citation type="submission" date="2025-08" db="UniProtKB">
        <authorList>
            <consortium name="RefSeq"/>
        </authorList>
    </citation>
    <scope>IDENTIFICATION</scope>
</reference>
<feature type="coiled-coil region" evidence="8">
    <location>
        <begin position="128"/>
        <end position="189"/>
    </location>
</feature>
<evidence type="ECO:0000256" key="6">
    <source>
        <dbReference type="ARBA" id="ARBA00023054"/>
    </source>
</evidence>
<keyword evidence="11" id="KW-1185">Reference proteome</keyword>
<dbReference type="AlphaFoldDB" id="A0A6I9YT71"/>
<keyword evidence="5 10" id="KW-1133">Transmembrane helix</keyword>
<organism evidence="11 12">
    <name type="scientific">Thamnophis sirtalis</name>
    <dbReference type="NCBI Taxonomy" id="35019"/>
    <lineage>
        <taxon>Eukaryota</taxon>
        <taxon>Metazoa</taxon>
        <taxon>Chordata</taxon>
        <taxon>Craniata</taxon>
        <taxon>Vertebrata</taxon>
        <taxon>Euteleostomi</taxon>
        <taxon>Lepidosauria</taxon>
        <taxon>Squamata</taxon>
        <taxon>Bifurcata</taxon>
        <taxon>Unidentata</taxon>
        <taxon>Episquamata</taxon>
        <taxon>Toxicofera</taxon>
        <taxon>Serpentes</taxon>
        <taxon>Colubroidea</taxon>
        <taxon>Colubridae</taxon>
        <taxon>Natricinae</taxon>
        <taxon>Thamnophis</taxon>
    </lineage>
</organism>
<evidence type="ECO:0000256" key="10">
    <source>
        <dbReference type="SAM" id="Phobius"/>
    </source>
</evidence>
<dbReference type="GeneID" id="106553221"/>
<evidence type="ECO:0000313" key="11">
    <source>
        <dbReference type="Proteomes" id="UP000504617"/>
    </source>
</evidence>
<sequence>MQIQHLGDLDGPVLSLDAETMATSEGESERMVNERSQNSDGKAKLSAVGSQELAKRSRVQAVCFKDSGDSYEESDSSEDELNTSQVEVSVLQRLGLHRASLTEQDVEAAFAHLALALRCDMFTLRQRVQIEERARNTAEENIQEELAECQAVLQKLDQACSDPRHKELVEHLQNSLAILTRTIERATGAAEKLGAVHQEARMSRAAELMVQHVENLKRHHLREHAELEDMKRLIQQNSRNWQLTENKDDGEQKLKYPLARFFQQGSARRRVSIAVVPRQLTFHSSENEEGLKGEVVKPSIDKDESPQRQSHFSQEDPAANHLILHPSPSSFSKQSLQRAKSSHCIRETSHCAEGRDSELRSRSHTSKTLENDNEGLDTEEANKECEELEENALLVKKSKLEICRGWFSIPIYYWVSLWMFVLGIACLVLIWILELQKQCSFTASDC</sequence>
<keyword evidence="7 10" id="KW-0472">Membrane</keyword>
<dbReference type="KEGG" id="tsr:106553221"/>
<evidence type="ECO:0000313" key="12">
    <source>
        <dbReference type="RefSeq" id="XP_013927159.1"/>
    </source>
</evidence>
<feature type="region of interest" description="Disordered" evidence="9">
    <location>
        <begin position="21"/>
        <end position="49"/>
    </location>
</feature>
<feature type="region of interest" description="Disordered" evidence="9">
    <location>
        <begin position="355"/>
        <end position="381"/>
    </location>
</feature>
<dbReference type="Proteomes" id="UP000504617">
    <property type="component" value="Unplaced"/>
</dbReference>
<feature type="region of interest" description="Disordered" evidence="9">
    <location>
        <begin position="286"/>
        <end position="315"/>
    </location>
</feature>
<keyword evidence="6 8" id="KW-0175">Coiled coil</keyword>
<evidence type="ECO:0000256" key="8">
    <source>
        <dbReference type="SAM" id="Coils"/>
    </source>
</evidence>
<evidence type="ECO:0000256" key="9">
    <source>
        <dbReference type="SAM" id="MobiDB-lite"/>
    </source>
</evidence>
<feature type="compositionally biased region" description="Basic and acidic residues" evidence="9">
    <location>
        <begin position="286"/>
        <end position="306"/>
    </location>
</feature>
<keyword evidence="4 10" id="KW-0812">Transmembrane</keyword>
<dbReference type="Pfam" id="PF05781">
    <property type="entry name" value="MRVI1"/>
    <property type="match status" value="1"/>
</dbReference>
<evidence type="ECO:0000256" key="2">
    <source>
        <dbReference type="ARBA" id="ARBA00004496"/>
    </source>
</evidence>
<feature type="transmembrane region" description="Helical" evidence="10">
    <location>
        <begin position="411"/>
        <end position="433"/>
    </location>
</feature>
<accession>A0A6I9YT71</accession>
<name>A0A6I9YT71_9SAUR</name>
<keyword evidence="3" id="KW-0963">Cytoplasm</keyword>
<dbReference type="RefSeq" id="XP_013927159.1">
    <property type="nucleotide sequence ID" value="XM_014071684.1"/>
</dbReference>
<evidence type="ECO:0000256" key="5">
    <source>
        <dbReference type="ARBA" id="ARBA00022989"/>
    </source>
</evidence>
<dbReference type="OrthoDB" id="10062605at2759"/>
<gene>
    <name evidence="12" type="primary">LOC106553221</name>
</gene>
<evidence type="ECO:0000256" key="4">
    <source>
        <dbReference type="ARBA" id="ARBA00022692"/>
    </source>
</evidence>
<evidence type="ECO:0000256" key="1">
    <source>
        <dbReference type="ARBA" id="ARBA00004167"/>
    </source>
</evidence>
<dbReference type="PANTHER" id="PTHR15352:SF5">
    <property type="entry name" value="LYMPHOID-RESTRICTED MEMBRANE PROTEIN-LIKE"/>
    <property type="match status" value="1"/>
</dbReference>